<feature type="chain" id="PRO_5021736580" description="Tissue inhibitor of metalloproteinase" evidence="4">
    <location>
        <begin position="29"/>
        <end position="152"/>
    </location>
</feature>
<dbReference type="RefSeq" id="WP_146359202.1">
    <property type="nucleotide sequence ID" value="NZ_VOBR01000037.1"/>
</dbReference>
<dbReference type="EMBL" id="VOBR01000037">
    <property type="protein sequence ID" value="TWP45987.1"/>
    <property type="molecule type" value="Genomic_DNA"/>
</dbReference>
<feature type="region of interest" description="Disordered" evidence="3">
    <location>
        <begin position="129"/>
        <end position="152"/>
    </location>
</feature>
<evidence type="ECO:0000256" key="1">
    <source>
        <dbReference type="ARBA" id="ARBA00004613"/>
    </source>
</evidence>
<gene>
    <name evidence="5" type="ORF">FKR81_37855</name>
</gene>
<evidence type="ECO:0000313" key="6">
    <source>
        <dbReference type="Proteomes" id="UP000316639"/>
    </source>
</evidence>
<name>A0A563EHP3_9PSEU</name>
<dbReference type="GO" id="GO:0005615">
    <property type="term" value="C:extracellular space"/>
    <property type="evidence" value="ECO:0007669"/>
    <property type="project" value="TreeGrafter"/>
</dbReference>
<dbReference type="Proteomes" id="UP000316639">
    <property type="component" value="Unassembled WGS sequence"/>
</dbReference>
<dbReference type="AlphaFoldDB" id="A0A563EHP3"/>
<dbReference type="GO" id="GO:0008191">
    <property type="term" value="F:metalloendopeptidase inhibitor activity"/>
    <property type="evidence" value="ECO:0007669"/>
    <property type="project" value="InterPro"/>
</dbReference>
<evidence type="ECO:0000256" key="4">
    <source>
        <dbReference type="SAM" id="SignalP"/>
    </source>
</evidence>
<comment type="caution">
    <text evidence="5">The sequence shown here is derived from an EMBL/GenBank/DDBJ whole genome shotgun (WGS) entry which is preliminary data.</text>
</comment>
<reference evidence="5 6" key="1">
    <citation type="submission" date="2019-07" db="EMBL/GenBank/DDBJ databases">
        <title>Lentzea xizangensis sp. nov., isolated from Qinghai-Tibetan Plateau Soils.</title>
        <authorList>
            <person name="Huang J."/>
        </authorList>
    </citation>
    <scope>NUCLEOTIDE SEQUENCE [LARGE SCALE GENOMIC DNA]</scope>
    <source>
        <strain evidence="5 6">FXJ1.1311</strain>
    </source>
</reference>
<dbReference type="OrthoDB" id="3691513at2"/>
<sequence>MTRAAHVLAAATLLAAALTAALTGTANACSCFPSTEAERFQRADHVFVAKIESKTVEPGDPSTPYDDKNRFTAKVRKQHKGSVPHRVDVVTLVQGSLCGLHLNVGEAYLVFAFGDSADKRVDTNLCSGTRLASQGPPTTTPCTTPTTSPPST</sequence>
<evidence type="ECO:0000256" key="2">
    <source>
        <dbReference type="ARBA" id="ARBA00022525"/>
    </source>
</evidence>
<dbReference type="SUPFAM" id="SSF50242">
    <property type="entry name" value="TIMP-like"/>
    <property type="match status" value="1"/>
</dbReference>
<dbReference type="GO" id="GO:0002020">
    <property type="term" value="F:protease binding"/>
    <property type="evidence" value="ECO:0007669"/>
    <property type="project" value="TreeGrafter"/>
</dbReference>
<evidence type="ECO:0008006" key="7">
    <source>
        <dbReference type="Google" id="ProtNLM"/>
    </source>
</evidence>
<comment type="subcellular location">
    <subcellularLocation>
        <location evidence="1">Secreted</location>
    </subcellularLocation>
</comment>
<dbReference type="InterPro" id="IPR001820">
    <property type="entry name" value="TIMP"/>
</dbReference>
<proteinExistence type="predicted"/>
<keyword evidence="2" id="KW-0964">Secreted</keyword>
<dbReference type="Gene3D" id="2.40.50.120">
    <property type="match status" value="1"/>
</dbReference>
<evidence type="ECO:0000313" key="5">
    <source>
        <dbReference type="EMBL" id="TWP45987.1"/>
    </source>
</evidence>
<keyword evidence="4" id="KW-0732">Signal</keyword>
<dbReference type="InterPro" id="IPR008993">
    <property type="entry name" value="TIMP-like_OB-fold"/>
</dbReference>
<feature type="signal peptide" evidence="4">
    <location>
        <begin position="1"/>
        <end position="28"/>
    </location>
</feature>
<protein>
    <recommendedName>
        <fullName evidence="7">Tissue inhibitor of metalloproteinase</fullName>
    </recommendedName>
</protein>
<dbReference type="PANTHER" id="PTHR11844">
    <property type="entry name" value="METALLOPROTEASE INHIBITOR"/>
    <property type="match status" value="1"/>
</dbReference>
<dbReference type="GO" id="GO:0031012">
    <property type="term" value="C:extracellular matrix"/>
    <property type="evidence" value="ECO:0007669"/>
    <property type="project" value="TreeGrafter"/>
</dbReference>
<feature type="compositionally biased region" description="Low complexity" evidence="3">
    <location>
        <begin position="136"/>
        <end position="146"/>
    </location>
</feature>
<evidence type="ECO:0000256" key="3">
    <source>
        <dbReference type="SAM" id="MobiDB-lite"/>
    </source>
</evidence>
<accession>A0A563EHP3</accession>
<keyword evidence="6" id="KW-1185">Reference proteome</keyword>
<dbReference type="GO" id="GO:0051045">
    <property type="term" value="P:negative regulation of membrane protein ectodomain proteolysis"/>
    <property type="evidence" value="ECO:0007669"/>
    <property type="project" value="TreeGrafter"/>
</dbReference>
<dbReference type="Pfam" id="PF00965">
    <property type="entry name" value="TIMP"/>
    <property type="match status" value="1"/>
</dbReference>
<dbReference type="PANTHER" id="PTHR11844:SF33">
    <property type="entry name" value="TISSUE INHIBITOR OF METALLOPROTEINASE"/>
    <property type="match status" value="1"/>
</dbReference>
<organism evidence="5 6">
    <name type="scientific">Lentzea tibetensis</name>
    <dbReference type="NCBI Taxonomy" id="2591470"/>
    <lineage>
        <taxon>Bacteria</taxon>
        <taxon>Bacillati</taxon>
        <taxon>Actinomycetota</taxon>
        <taxon>Actinomycetes</taxon>
        <taxon>Pseudonocardiales</taxon>
        <taxon>Pseudonocardiaceae</taxon>
        <taxon>Lentzea</taxon>
    </lineage>
</organism>